<name>A0ABP7B644_9ACTN</name>
<gene>
    <name evidence="2" type="ORF">GCM10022224_010230</name>
</gene>
<keyword evidence="3" id="KW-1185">Reference proteome</keyword>
<dbReference type="SUPFAM" id="SSF54427">
    <property type="entry name" value="NTF2-like"/>
    <property type="match status" value="1"/>
</dbReference>
<evidence type="ECO:0000256" key="1">
    <source>
        <dbReference type="SAM" id="MobiDB-lite"/>
    </source>
</evidence>
<dbReference type="Gene3D" id="3.10.450.50">
    <property type="match status" value="1"/>
</dbReference>
<feature type="region of interest" description="Disordered" evidence="1">
    <location>
        <begin position="1"/>
        <end position="24"/>
    </location>
</feature>
<evidence type="ECO:0000313" key="3">
    <source>
        <dbReference type="Proteomes" id="UP001500902"/>
    </source>
</evidence>
<evidence type="ECO:0000313" key="2">
    <source>
        <dbReference type="EMBL" id="GAA3649450.1"/>
    </source>
</evidence>
<protein>
    <recommendedName>
        <fullName evidence="4">SnoaL-like domain-containing protein</fullName>
    </recommendedName>
</protein>
<proteinExistence type="predicted"/>
<sequence>MDDEAVQPGEQRLTRRNERPDGRVHALSKGIGVNADGTCASVTYEDVVVRVDQGWRISRRKVLARRVPLKR</sequence>
<dbReference type="EMBL" id="BAAAZP010000014">
    <property type="protein sequence ID" value="GAA3649450.1"/>
    <property type="molecule type" value="Genomic_DNA"/>
</dbReference>
<feature type="compositionally biased region" description="Basic and acidic residues" evidence="1">
    <location>
        <begin position="12"/>
        <end position="24"/>
    </location>
</feature>
<evidence type="ECO:0008006" key="4">
    <source>
        <dbReference type="Google" id="ProtNLM"/>
    </source>
</evidence>
<reference evidence="3" key="1">
    <citation type="journal article" date="2019" name="Int. J. Syst. Evol. Microbiol.">
        <title>The Global Catalogue of Microorganisms (GCM) 10K type strain sequencing project: providing services to taxonomists for standard genome sequencing and annotation.</title>
        <authorList>
            <consortium name="The Broad Institute Genomics Platform"/>
            <consortium name="The Broad Institute Genome Sequencing Center for Infectious Disease"/>
            <person name="Wu L."/>
            <person name="Ma J."/>
        </authorList>
    </citation>
    <scope>NUCLEOTIDE SEQUENCE [LARGE SCALE GENOMIC DNA]</scope>
    <source>
        <strain evidence="3">JCM 16904</strain>
    </source>
</reference>
<organism evidence="2 3">
    <name type="scientific">Nonomuraea antimicrobica</name>
    <dbReference type="NCBI Taxonomy" id="561173"/>
    <lineage>
        <taxon>Bacteria</taxon>
        <taxon>Bacillati</taxon>
        <taxon>Actinomycetota</taxon>
        <taxon>Actinomycetes</taxon>
        <taxon>Streptosporangiales</taxon>
        <taxon>Streptosporangiaceae</taxon>
        <taxon>Nonomuraea</taxon>
    </lineage>
</organism>
<dbReference type="InterPro" id="IPR032710">
    <property type="entry name" value="NTF2-like_dom_sf"/>
</dbReference>
<dbReference type="Proteomes" id="UP001500902">
    <property type="component" value="Unassembled WGS sequence"/>
</dbReference>
<accession>A0ABP7B644</accession>
<comment type="caution">
    <text evidence="2">The sequence shown here is derived from an EMBL/GenBank/DDBJ whole genome shotgun (WGS) entry which is preliminary data.</text>
</comment>